<sequence length="547" mass="61372">MGRNTLNLGHALLQQGRQAVATLNDSQPMAEMPMVLTLDQLRPNPDNPRTSRNPRYDDIKASIKARGLDTVPKVTRDPDGDEVYIFSDGGNTRYQILSELWQETGDERFYRIHCLFKPWPGRLQCVIGHLAENELRGDLSFIEKALGVCKARTLYEAQKQKKITLRELSALLSEAGFPVSDSHISRLEHTVKYLHPWMPHLLRSGLGAPQIKPLLALRQSAYAVWQHHVATINPEPTLTFDEVFGTCCRKFDAPEIWSPEMFRDELIGDLLQALPHPQLNYDRWMLELDPKERNRKKLFGEQTTVSDSVPEPAVSEPDTLLETEVPEPDNAHRVRVRNAESNCRIISNPLTETLSESDCTSESASTDKIPPSVTQVEKQRVTHASQSKNTDDAETLPEPDQAVSETECLSFAQTGLEPVTSVWTISPMQDDIEHLQSMAFRLAFELAEVMGCDRDLLPTSEDGSAGFCLIDGQEAHPFSCLLLSFTGETSADTGELTLTALLLGTAVQAEVPLLDDTQTVKFMRLIRVIRRLRELQRPLTAETITRS</sequence>
<name>A0A0J5FQ81_9GAMM</name>
<feature type="region of interest" description="Disordered" evidence="1">
    <location>
        <begin position="300"/>
        <end position="336"/>
    </location>
</feature>
<proteinExistence type="predicted"/>
<dbReference type="RefSeq" id="WP_047964042.1">
    <property type="nucleotide sequence ID" value="NZ_CAWMBG010000097.1"/>
</dbReference>
<dbReference type="OrthoDB" id="7656008at2"/>
<evidence type="ECO:0000313" key="3">
    <source>
        <dbReference type="Proteomes" id="UP000036277"/>
    </source>
</evidence>
<evidence type="ECO:0000256" key="1">
    <source>
        <dbReference type="SAM" id="MobiDB-lite"/>
    </source>
</evidence>
<dbReference type="InterPro" id="IPR022304">
    <property type="entry name" value="ICE_PFGI_1_ParB"/>
</dbReference>
<reference evidence="2 3" key="1">
    <citation type="submission" date="2015-06" db="EMBL/GenBank/DDBJ databases">
        <title>Draft Whole-Genome Sequence of the Entomopathogenic Bacterium Xenorhabdus khoisanae.</title>
        <authorList>
            <person name="Naidoo S."/>
            <person name="Featherston J."/>
            <person name="Gray V.M."/>
        </authorList>
    </citation>
    <scope>NUCLEOTIDE SEQUENCE [LARGE SCALE GENOMIC DNA]</scope>
    <source>
        <strain evidence="2 3">MCB</strain>
    </source>
</reference>
<organism evidence="2 3">
    <name type="scientific">Xenorhabdus khoisanae</name>
    <dbReference type="NCBI Taxonomy" id="880157"/>
    <lineage>
        <taxon>Bacteria</taxon>
        <taxon>Pseudomonadati</taxon>
        <taxon>Pseudomonadota</taxon>
        <taxon>Gammaproteobacteria</taxon>
        <taxon>Enterobacterales</taxon>
        <taxon>Morganellaceae</taxon>
        <taxon>Xenorhabdus</taxon>
    </lineage>
</organism>
<feature type="compositionally biased region" description="Polar residues" evidence="1">
    <location>
        <begin position="354"/>
        <end position="388"/>
    </location>
</feature>
<dbReference type="InterPro" id="IPR036086">
    <property type="entry name" value="ParB/Sulfiredoxin_sf"/>
</dbReference>
<dbReference type="SUPFAM" id="SSF110849">
    <property type="entry name" value="ParB/Sulfiredoxin"/>
    <property type="match status" value="1"/>
</dbReference>
<dbReference type="STRING" id="880157.AB204_14275"/>
<accession>A0A0J5FQ81</accession>
<dbReference type="NCBIfam" id="TIGR03764">
    <property type="entry name" value="ICE_PFGI_1_parB"/>
    <property type="match status" value="1"/>
</dbReference>
<feature type="region of interest" description="Disordered" evidence="1">
    <location>
        <begin position="354"/>
        <end position="405"/>
    </location>
</feature>
<comment type="caution">
    <text evidence="2">The sequence shown here is derived from an EMBL/GenBank/DDBJ whole genome shotgun (WGS) entry which is preliminary data.</text>
</comment>
<gene>
    <name evidence="2" type="ORF">AB204_14275</name>
</gene>
<evidence type="ECO:0000313" key="2">
    <source>
        <dbReference type="EMBL" id="KMJ44456.1"/>
    </source>
</evidence>
<keyword evidence="3" id="KW-1185">Reference proteome</keyword>
<dbReference type="AlphaFoldDB" id="A0A0J5FQ81"/>
<protein>
    <recommendedName>
        <fullName evidence="4">Chromosome partitioning protein ParB</fullName>
    </recommendedName>
</protein>
<dbReference type="PATRIC" id="fig|880157.4.peg.3047"/>
<dbReference type="Proteomes" id="UP000036277">
    <property type="component" value="Unassembled WGS sequence"/>
</dbReference>
<dbReference type="EMBL" id="LFCV01000097">
    <property type="protein sequence ID" value="KMJ44456.1"/>
    <property type="molecule type" value="Genomic_DNA"/>
</dbReference>
<evidence type="ECO:0008006" key="4">
    <source>
        <dbReference type="Google" id="ProtNLM"/>
    </source>
</evidence>